<evidence type="ECO:0000256" key="2">
    <source>
        <dbReference type="ARBA" id="ARBA00024867"/>
    </source>
</evidence>
<dbReference type="GO" id="GO:0000156">
    <property type="term" value="F:phosphorelay response regulator activity"/>
    <property type="evidence" value="ECO:0007669"/>
    <property type="project" value="InterPro"/>
</dbReference>
<keyword evidence="7" id="KW-1185">Reference proteome</keyword>
<name>N1ZWA1_9FIRM</name>
<dbReference type="HOGENOM" id="CLU_000445_14_2_9"/>
<dbReference type="PANTHER" id="PTHR37299:SF1">
    <property type="entry name" value="STAGE 0 SPORULATION PROTEIN A HOMOLOG"/>
    <property type="match status" value="1"/>
</dbReference>
<dbReference type="AlphaFoldDB" id="N1ZWA1"/>
<dbReference type="InterPro" id="IPR011006">
    <property type="entry name" value="CheY-like_superfamily"/>
</dbReference>
<dbReference type="SUPFAM" id="SSF52172">
    <property type="entry name" value="CheY-like"/>
    <property type="match status" value="1"/>
</dbReference>
<dbReference type="PROSITE" id="PS50110">
    <property type="entry name" value="RESPONSE_REGULATORY"/>
    <property type="match status" value="1"/>
</dbReference>
<dbReference type="PANTHER" id="PTHR37299">
    <property type="entry name" value="TRANSCRIPTIONAL REGULATOR-RELATED"/>
    <property type="match status" value="1"/>
</dbReference>
<comment type="function">
    <text evidence="2">May play the central regulatory role in sporulation. It may be an element of the effector pathway responsible for the activation of sporulation genes in response to nutritional stress. Spo0A may act in concert with spo0H (a sigma factor) to control the expression of some genes that are critical to the sporulation process.</text>
</comment>
<dbReference type="InterPro" id="IPR007492">
    <property type="entry name" value="LytTR_DNA-bd_dom"/>
</dbReference>
<sequence length="234" mass="27378">MFRIAICDDIPEERERIRVVLKQGLDDCKMNAEIIEYESGAALLETWEEAKPDLLFLDIYMSGPDGMETARRLREAGCKVIIIFLTTTSDFAIEGYEVEAAGYIVKPLEQEKLRQLLERLFQNENSVVLTLRQGNRIFTILPSEIIYIESNRNRLAIHTIRETIYYYGRMSEVVSRLSQKQFLRCHQSFLVNMDRICAAEDDFRMENGDVIPIRVRERKAVREAYFQYITEKSL</sequence>
<reference evidence="6 7" key="1">
    <citation type="journal article" date="2014" name="Genome Announc.">
        <title>Draft genome sequences of the altered schaedler flora, a defined bacterial community from gnotobiotic mice.</title>
        <authorList>
            <person name="Wannemuehler M.J."/>
            <person name="Overstreet A.M."/>
            <person name="Ward D.V."/>
            <person name="Phillips G.J."/>
        </authorList>
    </citation>
    <scope>NUCLEOTIDE SEQUENCE [LARGE SCALE GENOMIC DNA]</scope>
    <source>
        <strain evidence="6 7">ASF492</strain>
    </source>
</reference>
<evidence type="ECO:0000256" key="3">
    <source>
        <dbReference type="PROSITE-ProRule" id="PRU00169"/>
    </source>
</evidence>
<dbReference type="eggNOG" id="COG3279">
    <property type="taxonomic scope" value="Bacteria"/>
</dbReference>
<dbReference type="Gene3D" id="3.40.50.2300">
    <property type="match status" value="1"/>
</dbReference>
<feature type="domain" description="Response regulatory" evidence="4">
    <location>
        <begin position="3"/>
        <end position="121"/>
    </location>
</feature>
<dbReference type="Pfam" id="PF04397">
    <property type="entry name" value="LytTR"/>
    <property type="match status" value="1"/>
</dbReference>
<comment type="caution">
    <text evidence="6">The sequence shown here is derived from an EMBL/GenBank/DDBJ whole genome shotgun (WGS) entry which is preliminary data.</text>
</comment>
<dbReference type="SMART" id="SM00850">
    <property type="entry name" value="LytTR"/>
    <property type="match status" value="1"/>
</dbReference>
<proteinExistence type="predicted"/>
<gene>
    <name evidence="6" type="ORF">C823_05169</name>
</gene>
<evidence type="ECO:0000256" key="1">
    <source>
        <dbReference type="ARBA" id="ARBA00018672"/>
    </source>
</evidence>
<accession>N1ZWA1</accession>
<dbReference type="SMART" id="SM00448">
    <property type="entry name" value="REC"/>
    <property type="match status" value="1"/>
</dbReference>
<dbReference type="EMBL" id="AQFT01000149">
    <property type="protein sequence ID" value="EMZ20181.1"/>
    <property type="molecule type" value="Genomic_DNA"/>
</dbReference>
<evidence type="ECO:0000259" key="4">
    <source>
        <dbReference type="PROSITE" id="PS50110"/>
    </source>
</evidence>
<dbReference type="STRING" id="1235802.C823_05169"/>
<dbReference type="OrthoDB" id="113975at2"/>
<keyword evidence="3" id="KW-0597">Phosphoprotein</keyword>
<dbReference type="Proteomes" id="UP000012589">
    <property type="component" value="Unassembled WGS sequence"/>
</dbReference>
<evidence type="ECO:0000313" key="7">
    <source>
        <dbReference type="Proteomes" id="UP000012589"/>
    </source>
</evidence>
<protein>
    <recommendedName>
        <fullName evidence="1">Stage 0 sporulation protein A homolog</fullName>
    </recommendedName>
</protein>
<dbReference type="InterPro" id="IPR046947">
    <property type="entry name" value="LytR-like"/>
</dbReference>
<evidence type="ECO:0000313" key="6">
    <source>
        <dbReference type="EMBL" id="EMZ20181.1"/>
    </source>
</evidence>
<feature type="domain" description="HTH LytTR-type" evidence="5">
    <location>
        <begin position="129"/>
        <end position="227"/>
    </location>
</feature>
<dbReference type="PATRIC" id="fig|1235802.3.peg.5456"/>
<dbReference type="Pfam" id="PF00072">
    <property type="entry name" value="Response_reg"/>
    <property type="match status" value="1"/>
</dbReference>
<feature type="modified residue" description="4-aspartylphosphate" evidence="3">
    <location>
        <position position="58"/>
    </location>
</feature>
<dbReference type="InterPro" id="IPR001789">
    <property type="entry name" value="Sig_transdc_resp-reg_receiver"/>
</dbReference>
<organism evidence="6 7">
    <name type="scientific">Eubacterium plexicaudatum ASF492</name>
    <dbReference type="NCBI Taxonomy" id="1235802"/>
    <lineage>
        <taxon>Bacteria</taxon>
        <taxon>Bacillati</taxon>
        <taxon>Bacillota</taxon>
        <taxon>Clostridia</taxon>
        <taxon>Eubacteriales</taxon>
        <taxon>Eubacteriaceae</taxon>
        <taxon>Eubacterium</taxon>
    </lineage>
</organism>
<dbReference type="PROSITE" id="PS50930">
    <property type="entry name" value="HTH_LYTTR"/>
    <property type="match status" value="1"/>
</dbReference>
<evidence type="ECO:0000259" key="5">
    <source>
        <dbReference type="PROSITE" id="PS50930"/>
    </source>
</evidence>
<dbReference type="GO" id="GO:0003677">
    <property type="term" value="F:DNA binding"/>
    <property type="evidence" value="ECO:0007669"/>
    <property type="project" value="InterPro"/>
</dbReference>
<dbReference type="Gene3D" id="2.40.50.1020">
    <property type="entry name" value="LytTr DNA-binding domain"/>
    <property type="match status" value="1"/>
</dbReference>